<dbReference type="EMBL" id="JANDHW010000003">
    <property type="protein sequence ID" value="MCP9611412.1"/>
    <property type="molecule type" value="Genomic_DNA"/>
</dbReference>
<dbReference type="PRINTS" id="PR01400">
    <property type="entry name" value="TACYTOLYSIN"/>
</dbReference>
<protein>
    <submittedName>
        <fullName evidence="2">Thiol-activated cytolysin family protein</fullName>
    </submittedName>
</protein>
<feature type="signal peptide" evidence="1">
    <location>
        <begin position="1"/>
        <end position="20"/>
    </location>
</feature>
<dbReference type="RefSeq" id="WP_255026161.1">
    <property type="nucleotide sequence ID" value="NZ_JANDHW010000003.1"/>
</dbReference>
<evidence type="ECO:0000313" key="3">
    <source>
        <dbReference type="Proteomes" id="UP001205603"/>
    </source>
</evidence>
<dbReference type="InterPro" id="IPR036359">
    <property type="entry name" value="Thiol_cytolysin_sf"/>
</dbReference>
<name>A0ABT1MFK1_9BACT</name>
<comment type="caution">
    <text evidence="2">The sequence shown here is derived from an EMBL/GenBank/DDBJ whole genome shotgun (WGS) entry which is preliminary data.</text>
</comment>
<dbReference type="InterPro" id="IPR001869">
    <property type="entry name" value="Thiol_cytolysin"/>
</dbReference>
<dbReference type="SUPFAM" id="SSF56978">
    <property type="entry name" value="Perfringolysin"/>
    <property type="match status" value="1"/>
</dbReference>
<dbReference type="Pfam" id="PF01289">
    <property type="entry name" value="Thiol_cytolysin"/>
    <property type="match status" value="1"/>
</dbReference>
<evidence type="ECO:0000313" key="2">
    <source>
        <dbReference type="EMBL" id="MCP9611412.1"/>
    </source>
</evidence>
<accession>A0ABT1MFK1</accession>
<dbReference type="PROSITE" id="PS51257">
    <property type="entry name" value="PROKAR_LIPOPROTEIN"/>
    <property type="match status" value="1"/>
</dbReference>
<sequence>MKTKLHLLISIVLCITVFSACNDKDNTDKNNPDTNPQQTAVDELIEKAGRIAALPEKNTTMLVSEVKSDKLVQYRDEASGSKYMGYSYKTTTHHSIVDNPMEFVTLDPWDILWPGALIQGKSLTDGIPAGIPIYSKRKPGRLSLSLMESKEDMDKWYVDTQMSSVRTDLAIEELIEKHVSSSPARTEFTIEPVTSPEEMTLKLGLNLKLWTPIIRQKFGNWDKNKNYVAVKLDRIYFSIAYEPAEPGYKGVFTEEIATEDLKDDTAPGNPICYVSSVSYGESYIILYESNDSRRTLELAVRAAFAGQNAETSIDRKQTFNEAKCKMVQLGGDPVAGLETVFGDYEKLHKFVTEGAIVSAHNIGVPISYKLSHLLDNSTVRLSNALEYDVTTQTFLPEEPNNDVVIDIHEAIMSPPQSKREISNYSAMILRAVNITIIKNSGGTNVVDDFIESPITCNTKNTGANIPIHKTFITKNVPKDARIRIEVQFYAINKTYRPSTQEKEDEFTLIQEFEFDKNKNVWRPVQQNSNAFEKLTKYIENFGGATMDFTLNYRFYCDGITYPIPEKN</sequence>
<proteinExistence type="predicted"/>
<dbReference type="InterPro" id="IPR036363">
    <property type="entry name" value="Thiol_cytolysin_ab_sf"/>
</dbReference>
<keyword evidence="1" id="KW-0732">Signal</keyword>
<reference evidence="2 3" key="1">
    <citation type="submission" date="2022-07" db="EMBL/GenBank/DDBJ databases">
        <title>Fecal culturing of patients with breast cancer.</title>
        <authorList>
            <person name="Teng N.M.Y."/>
            <person name="Kiu R."/>
            <person name="Evans R."/>
            <person name="Baker D.J."/>
            <person name="Zenner C."/>
            <person name="Robinson S.D."/>
            <person name="Hall L.J."/>
        </authorList>
    </citation>
    <scope>NUCLEOTIDE SEQUENCE [LARGE SCALE GENOMIC DNA]</scope>
    <source>
        <strain evidence="2 3">LH1063</strain>
    </source>
</reference>
<dbReference type="Proteomes" id="UP001205603">
    <property type="component" value="Unassembled WGS sequence"/>
</dbReference>
<evidence type="ECO:0000256" key="1">
    <source>
        <dbReference type="SAM" id="SignalP"/>
    </source>
</evidence>
<organism evidence="2 3">
    <name type="scientific">Coprobacter tertius</name>
    <dbReference type="NCBI Taxonomy" id="2944915"/>
    <lineage>
        <taxon>Bacteria</taxon>
        <taxon>Pseudomonadati</taxon>
        <taxon>Bacteroidota</taxon>
        <taxon>Bacteroidia</taxon>
        <taxon>Bacteroidales</taxon>
        <taxon>Barnesiellaceae</taxon>
        <taxon>Coprobacter</taxon>
    </lineage>
</organism>
<dbReference type="Gene3D" id="3.90.840.10">
    <property type="entry name" value="Thiol-activated cytolysin superfamily/Thiol-activated cytolysin, alpha-beta domain"/>
    <property type="match status" value="1"/>
</dbReference>
<gene>
    <name evidence="2" type="ORF">NMU02_04830</name>
</gene>
<dbReference type="Gene3D" id="3.40.30.40">
    <property type="entry name" value="Perfringolysin"/>
    <property type="match status" value="1"/>
</dbReference>
<feature type="chain" id="PRO_5046231533" evidence="1">
    <location>
        <begin position="21"/>
        <end position="567"/>
    </location>
</feature>
<dbReference type="Gene3D" id="3.30.1040.20">
    <property type="match status" value="1"/>
</dbReference>
<keyword evidence="3" id="KW-1185">Reference proteome</keyword>